<comment type="caution">
    <text evidence="1">The sequence shown here is derived from an EMBL/GenBank/DDBJ whole genome shotgun (WGS) entry which is preliminary data.</text>
</comment>
<evidence type="ECO:0000313" key="2">
    <source>
        <dbReference type="Proteomes" id="UP000290407"/>
    </source>
</evidence>
<protein>
    <submittedName>
        <fullName evidence="1">Uncharacterized protein</fullName>
    </submittedName>
</protein>
<dbReference type="AlphaFoldDB" id="A0A4Q2UGQ8"/>
<organism evidence="1 2">
    <name type="scientific">Spirosoma sordidisoli</name>
    <dbReference type="NCBI Taxonomy" id="2502893"/>
    <lineage>
        <taxon>Bacteria</taxon>
        <taxon>Pseudomonadati</taxon>
        <taxon>Bacteroidota</taxon>
        <taxon>Cytophagia</taxon>
        <taxon>Cytophagales</taxon>
        <taxon>Cytophagaceae</taxon>
        <taxon>Spirosoma</taxon>
    </lineage>
</organism>
<gene>
    <name evidence="1" type="ORF">EQG79_18400</name>
</gene>
<dbReference type="Proteomes" id="UP000290407">
    <property type="component" value="Unassembled WGS sequence"/>
</dbReference>
<dbReference type="EMBL" id="SBLB01000005">
    <property type="protein sequence ID" value="RYC68334.1"/>
    <property type="molecule type" value="Genomic_DNA"/>
</dbReference>
<reference evidence="1 2" key="1">
    <citation type="submission" date="2019-01" db="EMBL/GenBank/DDBJ databases">
        <title>Spirosoma flava sp. nov., a propanil-degrading bacterium isolated from herbicide-contaminated soil.</title>
        <authorList>
            <person name="Zhang L."/>
            <person name="Jiang J.-D."/>
        </authorList>
    </citation>
    <scope>NUCLEOTIDE SEQUENCE [LARGE SCALE GENOMIC DNA]</scope>
    <source>
        <strain evidence="1 2">TY50</strain>
    </source>
</reference>
<accession>A0A4Q2UGQ8</accession>
<evidence type="ECO:0000313" key="1">
    <source>
        <dbReference type="EMBL" id="RYC68334.1"/>
    </source>
</evidence>
<keyword evidence="2" id="KW-1185">Reference proteome</keyword>
<proteinExistence type="predicted"/>
<name>A0A4Q2UGQ8_9BACT</name>
<sequence length="292" mass="33112">MQPTIRKGLLWSLLLLGLINCSVPEPEADQSLVLATELTTNPDTLARFERPDVTQIAVNGRGPANKPIAVSRGTQPTRKTFTYDAQGRLLASLEPTVFGYEYYLGVYQQNRLVQVYWATNQSALSPASYSQNVIRYRYNGENQIGQVLHYQRLKDGEGQYRLVQVDEYQYDAAGSVATNRRTTLADSSYQITTWSQGKPASTKRFSRQGTLDDATEYTYDDKRNPYAGLYFPGLDPSNMGYASNLIETKGQFGVYRREYKLDYDAAGRIAARSIRLTPNDPWTVEYQFYYGQ</sequence>